<evidence type="ECO:0000313" key="2">
    <source>
        <dbReference type="Proteomes" id="UP001324427"/>
    </source>
</evidence>
<dbReference type="AlphaFoldDB" id="A0AAV9J2R3"/>
<sequence length="118" mass="13024">MSKKRTGDVTYVVTFATIRTNHNHPNPPGVSTTTTAKVWRAYSSPAPAVAEARRLWLDGLQERYGDPVELDKRADPGIPTTIYVLSSAAEAGAPEVEVEAEPRVAREQQVWVDRVHVD</sequence>
<evidence type="ECO:0000313" key="1">
    <source>
        <dbReference type="EMBL" id="KAK4539130.1"/>
    </source>
</evidence>
<dbReference type="Proteomes" id="UP001324427">
    <property type="component" value="Unassembled WGS sequence"/>
</dbReference>
<organism evidence="1 2">
    <name type="scientific">Oleoguttula mirabilis</name>
    <dbReference type="NCBI Taxonomy" id="1507867"/>
    <lineage>
        <taxon>Eukaryota</taxon>
        <taxon>Fungi</taxon>
        <taxon>Dikarya</taxon>
        <taxon>Ascomycota</taxon>
        <taxon>Pezizomycotina</taxon>
        <taxon>Dothideomycetes</taxon>
        <taxon>Dothideomycetidae</taxon>
        <taxon>Mycosphaerellales</taxon>
        <taxon>Teratosphaeriaceae</taxon>
        <taxon>Oleoguttula</taxon>
    </lineage>
</organism>
<dbReference type="EMBL" id="JAVFHQ010000122">
    <property type="protein sequence ID" value="KAK4539130.1"/>
    <property type="molecule type" value="Genomic_DNA"/>
</dbReference>
<keyword evidence="2" id="KW-1185">Reference proteome</keyword>
<accession>A0AAV9J2R3</accession>
<proteinExistence type="predicted"/>
<name>A0AAV9J2R3_9PEZI</name>
<protein>
    <submittedName>
        <fullName evidence="1">Uncharacterized protein</fullName>
    </submittedName>
</protein>
<gene>
    <name evidence="1" type="ORF">LTR36_001460</name>
</gene>
<reference evidence="1 2" key="1">
    <citation type="submission" date="2021-11" db="EMBL/GenBank/DDBJ databases">
        <title>Black yeast isolated from Biological Soil Crust.</title>
        <authorList>
            <person name="Kurbessoian T."/>
        </authorList>
    </citation>
    <scope>NUCLEOTIDE SEQUENCE [LARGE SCALE GENOMIC DNA]</scope>
    <source>
        <strain evidence="1 2">CCFEE 5522</strain>
    </source>
</reference>
<comment type="caution">
    <text evidence="1">The sequence shown here is derived from an EMBL/GenBank/DDBJ whole genome shotgun (WGS) entry which is preliminary data.</text>
</comment>